<reference evidence="1 2" key="1">
    <citation type="submission" date="2019-03" db="EMBL/GenBank/DDBJ databases">
        <title>Genomic Encyclopedia of Type Strains, Phase IV (KMG-V): Genome sequencing to study the core and pangenomes of soil and plant-associated prokaryotes.</title>
        <authorList>
            <person name="Whitman W."/>
        </authorList>
    </citation>
    <scope>NUCLEOTIDE SEQUENCE [LARGE SCALE GENOMIC DNA]</scope>
    <source>
        <strain evidence="1 2">Hc14</strain>
    </source>
</reference>
<protein>
    <submittedName>
        <fullName evidence="1">Uncharacterized protein</fullName>
    </submittedName>
</protein>
<sequence length="166" mass="18918">MALGWTEESIAAALVLSVRQIRRLRLLANVFPAMLEDMARGDLPSEQQLRTIAAASHNEQAEVWKKYKPKKQEKASWWEVARALTNTRMLAKDASFGDDLRQAYGIVWQEGLFAPARIAATPRTSTRSSAFPERRFYAMGLIFRPLMRQRISRSITGKGLVMHNDR</sequence>
<dbReference type="AlphaFoldDB" id="A0A4R3Q5W6"/>
<organism evidence="1 2">
    <name type="scientific">Rhizobium sullae</name>
    <name type="common">Rhizobium hedysari</name>
    <dbReference type="NCBI Taxonomy" id="50338"/>
    <lineage>
        <taxon>Bacteria</taxon>
        <taxon>Pseudomonadati</taxon>
        <taxon>Pseudomonadota</taxon>
        <taxon>Alphaproteobacteria</taxon>
        <taxon>Hyphomicrobiales</taxon>
        <taxon>Rhizobiaceae</taxon>
        <taxon>Rhizobium/Agrobacterium group</taxon>
        <taxon>Rhizobium</taxon>
    </lineage>
</organism>
<evidence type="ECO:0000313" key="1">
    <source>
        <dbReference type="EMBL" id="TCU14642.1"/>
    </source>
</evidence>
<evidence type="ECO:0000313" key="2">
    <source>
        <dbReference type="Proteomes" id="UP000294576"/>
    </source>
</evidence>
<dbReference type="Gene3D" id="1.10.10.2830">
    <property type="match status" value="1"/>
</dbReference>
<name>A0A4R3Q5W6_RHISU</name>
<dbReference type="EMBL" id="SMBH01000008">
    <property type="protein sequence ID" value="TCU14642.1"/>
    <property type="molecule type" value="Genomic_DNA"/>
</dbReference>
<dbReference type="SUPFAM" id="SSF109709">
    <property type="entry name" value="KorB DNA-binding domain-like"/>
    <property type="match status" value="1"/>
</dbReference>
<accession>A0A4R3Q5W6</accession>
<proteinExistence type="predicted"/>
<dbReference type="Proteomes" id="UP000294576">
    <property type="component" value="Unassembled WGS sequence"/>
</dbReference>
<comment type="caution">
    <text evidence="1">The sequence shown here is derived from an EMBL/GenBank/DDBJ whole genome shotgun (WGS) entry which is preliminary data.</text>
</comment>
<gene>
    <name evidence="1" type="ORF">EV132_1088</name>
</gene>